<keyword evidence="2" id="KW-0396">Initiation factor</keyword>
<feature type="compositionally biased region" description="Basic and acidic residues" evidence="1">
    <location>
        <begin position="1"/>
        <end position="17"/>
    </location>
</feature>
<dbReference type="AlphaFoldDB" id="A0A1D1YUW6"/>
<dbReference type="PANTHER" id="PTHR14005:SF0">
    <property type="entry name" value="EUKARYOTIC TRANSLATION INITIATION FACTOR 3 SUBUNIT A"/>
    <property type="match status" value="1"/>
</dbReference>
<proteinExistence type="predicted"/>
<dbReference type="GO" id="GO:0071540">
    <property type="term" value="C:eukaryotic translation initiation factor 3 complex, eIF3e"/>
    <property type="evidence" value="ECO:0007669"/>
    <property type="project" value="TreeGrafter"/>
</dbReference>
<protein>
    <submittedName>
        <fullName evidence="2">Eukaryotic translation initiation factor 3 subunit A</fullName>
    </submittedName>
</protein>
<dbReference type="GO" id="GO:0071541">
    <property type="term" value="C:eukaryotic translation initiation factor 3 complex, eIF3m"/>
    <property type="evidence" value="ECO:0007669"/>
    <property type="project" value="TreeGrafter"/>
</dbReference>
<dbReference type="PANTHER" id="PTHR14005">
    <property type="entry name" value="EUKARYOTIC TRANSLATION INITIATION FACTOR 3, THETA SUBUNIT"/>
    <property type="match status" value="1"/>
</dbReference>
<name>A0A1D1YUW6_9ARAE</name>
<dbReference type="GO" id="GO:0001732">
    <property type="term" value="P:formation of cytoplasmic translation initiation complex"/>
    <property type="evidence" value="ECO:0007669"/>
    <property type="project" value="TreeGrafter"/>
</dbReference>
<feature type="region of interest" description="Disordered" evidence="1">
    <location>
        <begin position="1"/>
        <end position="24"/>
    </location>
</feature>
<dbReference type="GO" id="GO:0043614">
    <property type="term" value="C:multi-eIF complex"/>
    <property type="evidence" value="ECO:0007669"/>
    <property type="project" value="TreeGrafter"/>
</dbReference>
<dbReference type="EMBL" id="GDJX01009547">
    <property type="protein sequence ID" value="JAT58389.1"/>
    <property type="molecule type" value="Transcribed_RNA"/>
</dbReference>
<dbReference type="GO" id="GO:0002188">
    <property type="term" value="P:translation reinitiation"/>
    <property type="evidence" value="ECO:0007669"/>
    <property type="project" value="TreeGrafter"/>
</dbReference>
<keyword evidence="2" id="KW-0648">Protein biosynthesis</keyword>
<organism evidence="2">
    <name type="scientific">Anthurium amnicola</name>
    <dbReference type="NCBI Taxonomy" id="1678845"/>
    <lineage>
        <taxon>Eukaryota</taxon>
        <taxon>Viridiplantae</taxon>
        <taxon>Streptophyta</taxon>
        <taxon>Embryophyta</taxon>
        <taxon>Tracheophyta</taxon>
        <taxon>Spermatophyta</taxon>
        <taxon>Magnoliopsida</taxon>
        <taxon>Liliopsida</taxon>
        <taxon>Araceae</taxon>
        <taxon>Pothoideae</taxon>
        <taxon>Potheae</taxon>
        <taxon>Anthurium</taxon>
    </lineage>
</organism>
<gene>
    <name evidence="2" type="primary">TIF3A1_3</name>
    <name evidence="2" type="ORF">g.111637</name>
</gene>
<feature type="non-terminal residue" evidence="2">
    <location>
        <position position="284"/>
    </location>
</feature>
<feature type="region of interest" description="Disordered" evidence="1">
    <location>
        <begin position="157"/>
        <end position="184"/>
    </location>
</feature>
<accession>A0A1D1YUW6</accession>
<evidence type="ECO:0000313" key="2">
    <source>
        <dbReference type="EMBL" id="JAT58389.1"/>
    </source>
</evidence>
<dbReference type="InterPro" id="IPR027512">
    <property type="entry name" value="EIF3A"/>
</dbReference>
<reference evidence="2" key="1">
    <citation type="submission" date="2015-07" db="EMBL/GenBank/DDBJ databases">
        <title>Transcriptome Assembly of Anthurium amnicola.</title>
        <authorList>
            <person name="Suzuki J."/>
        </authorList>
    </citation>
    <scope>NUCLEOTIDE SEQUENCE</scope>
</reference>
<dbReference type="GO" id="GO:0003743">
    <property type="term" value="F:translation initiation factor activity"/>
    <property type="evidence" value="ECO:0007669"/>
    <property type="project" value="UniProtKB-KW"/>
</dbReference>
<evidence type="ECO:0000256" key="1">
    <source>
        <dbReference type="SAM" id="MobiDB-lite"/>
    </source>
</evidence>
<sequence>MELALSKELKERQEMEKKLHKQAKTMDYMEEAPLIEAAYQRRLVEEMKLHDSEQLQENELSRQHHAGDLQEKNRLARMLESKAAFQDRIINRRETECKRLKREMDDRISQLRAERRQEREIKRKLLFYLKTEEERMNRLREEEETWKREEFERWKKEEAEQKAKLDEMAERQRRREKELEEKERLSRESLLGRASELLPRSMNTASGACCPEAVAAASAAAAPAPRKYVPRLCRERLSRESLLGRASELLPRSMNTASGACCPEAVAAASAAAAPAPRKYVPRL</sequence>
<dbReference type="GO" id="GO:0003729">
    <property type="term" value="F:mRNA binding"/>
    <property type="evidence" value="ECO:0007669"/>
    <property type="project" value="TreeGrafter"/>
</dbReference>